<evidence type="ECO:0000256" key="1">
    <source>
        <dbReference type="SAM" id="Coils"/>
    </source>
</evidence>
<dbReference type="EMBL" id="SPLM01000109">
    <property type="protein sequence ID" value="TMW59891.1"/>
    <property type="molecule type" value="Genomic_DNA"/>
</dbReference>
<sequence>MDEEDDSDTLREALALIDALESDDGPLLTGASSADLCHADSIQVASNSKPVKRQNAASKSGLLRDKEEIQALRQQLKELQHKLETLQALEMDGKGPLITTRRLASMYKAMAKRQRRSLQRAEVDNARRRQQVDIQLRATHNCLTNGQSNTLPQTLRSVPTQAIVSDTSTQPARSIRLEDLYRYTDAAFSASCFSDGSENFRFTQVLDENEMTKIVEIYDGWVVPFSADVTDRALWHFLSERSYWEESAYDLRFEKNGDSATAEYRATAGVGRLLLGGYQDTYSMQRFPSSTTAPSIIISSFIADSIETSEQTPSVSVYELAWLRVQDMRVIVKGEETWFARVHSSCRTRIDGGALPPSGRQTKLEAVTT</sequence>
<dbReference type="Proteomes" id="UP000794436">
    <property type="component" value="Unassembled WGS sequence"/>
</dbReference>
<name>A0A8K1CBG7_PYTOL</name>
<gene>
    <name evidence="2" type="ORF">Poli38472_004960</name>
</gene>
<evidence type="ECO:0000313" key="3">
    <source>
        <dbReference type="Proteomes" id="UP000794436"/>
    </source>
</evidence>
<keyword evidence="3" id="KW-1185">Reference proteome</keyword>
<reference evidence="2" key="1">
    <citation type="submission" date="2019-03" db="EMBL/GenBank/DDBJ databases">
        <title>Long read genome sequence of the mycoparasitic Pythium oligandrum ATCC 38472 isolated from sugarbeet rhizosphere.</title>
        <authorList>
            <person name="Gaulin E."/>
        </authorList>
    </citation>
    <scope>NUCLEOTIDE SEQUENCE</scope>
    <source>
        <strain evidence="2">ATCC 38472_TT</strain>
    </source>
</reference>
<dbReference type="AlphaFoldDB" id="A0A8K1CBG7"/>
<keyword evidence="1" id="KW-0175">Coiled coil</keyword>
<accession>A0A8K1CBG7</accession>
<organism evidence="2 3">
    <name type="scientific">Pythium oligandrum</name>
    <name type="common">Mycoparasitic fungus</name>
    <dbReference type="NCBI Taxonomy" id="41045"/>
    <lineage>
        <taxon>Eukaryota</taxon>
        <taxon>Sar</taxon>
        <taxon>Stramenopiles</taxon>
        <taxon>Oomycota</taxon>
        <taxon>Peronosporomycetes</taxon>
        <taxon>Pythiales</taxon>
        <taxon>Pythiaceae</taxon>
        <taxon>Pythium</taxon>
    </lineage>
</organism>
<proteinExistence type="predicted"/>
<protein>
    <submittedName>
        <fullName evidence="2">Uncharacterized protein</fullName>
    </submittedName>
</protein>
<comment type="caution">
    <text evidence="2">The sequence shown here is derived from an EMBL/GenBank/DDBJ whole genome shotgun (WGS) entry which is preliminary data.</text>
</comment>
<feature type="coiled-coil region" evidence="1">
    <location>
        <begin position="59"/>
        <end position="92"/>
    </location>
</feature>
<evidence type="ECO:0000313" key="2">
    <source>
        <dbReference type="EMBL" id="TMW59891.1"/>
    </source>
</evidence>